<organism evidence="2 3">
    <name type="scientific">Halorubrum salinarum</name>
    <dbReference type="NCBI Taxonomy" id="2739057"/>
    <lineage>
        <taxon>Archaea</taxon>
        <taxon>Methanobacteriati</taxon>
        <taxon>Methanobacteriota</taxon>
        <taxon>Stenosarchaea group</taxon>
        <taxon>Halobacteria</taxon>
        <taxon>Halobacteriales</taxon>
        <taxon>Haloferacaceae</taxon>
        <taxon>Halorubrum</taxon>
    </lineage>
</organism>
<proteinExistence type="predicted"/>
<accession>A0A7D4BPA5</accession>
<dbReference type="PANTHER" id="PTHR36836">
    <property type="entry name" value="COLANIC ACID BIOSYNTHESIS PROTEIN WCAK"/>
    <property type="match status" value="1"/>
</dbReference>
<protein>
    <submittedName>
        <fullName evidence="2">Polysaccharide pyruvyl transferase family protein</fullName>
    </submittedName>
</protein>
<dbReference type="Proteomes" id="UP000505020">
    <property type="component" value="Chromosome"/>
</dbReference>
<feature type="domain" description="Polysaccharide pyruvyl transferase" evidence="1">
    <location>
        <begin position="18"/>
        <end position="318"/>
    </location>
</feature>
<sequence>MVTPKSLDVLQVASFVGNIGDNANHNGMRRLLEKNLDTNLSYTESEIRKYYVNYNRPDALAFDESFISRANRHDLVIIGSGNFFDLWIAESRTGTTIDLPPELIDRIDSPIIFYGLGCDIHKGVPGSNHEKFKSFLTHILESDHCLVSVRNDGSIRNITEEYNAALADQVHTVPDGGFFVNVEESNHPEIPRERGVVGVNVAKDMAEIRFPEKHDTISYGEFIELFAETIDKFLVEYPGYDIVFFPHIYSDFDAISDVLEKMDVLHRRNRMTTSTYLHGEGSEKYFFDGYRQCDVTMGMRFHSNVCPIGLGTPSIGLTAEHPKVEHMYNEIGRPEQSIKITRQGFESRLYDKIVSTVENKEQVEKKYHETKCDLRSEIDSFHEVIQRHLYKNGVL</sequence>
<dbReference type="RefSeq" id="WP_173228586.1">
    <property type="nucleotide sequence ID" value="NZ_CP053941.1"/>
</dbReference>
<dbReference type="AlphaFoldDB" id="A0A7D4BPA5"/>
<dbReference type="EMBL" id="CP053941">
    <property type="protein sequence ID" value="QKG92037.1"/>
    <property type="molecule type" value="Genomic_DNA"/>
</dbReference>
<reference evidence="2 3" key="1">
    <citation type="submission" date="2020-05" db="EMBL/GenBank/DDBJ databases">
        <title>Halorubrum RHB-C sp.nov., an extremely halophilic archaeon isolated from solar salt farm.</title>
        <authorList>
            <person name="Ho H."/>
            <person name="Danganan R.E."/>
            <person name="Dedeles G.R."/>
            <person name="Kim S.-G."/>
        </authorList>
    </citation>
    <scope>NUCLEOTIDE SEQUENCE [LARGE SCALE GENOMIC DNA]</scope>
    <source>
        <strain evidence="2 3">RHB-C</strain>
    </source>
</reference>
<dbReference type="KEGG" id="hsai:HPS36_03925"/>
<keyword evidence="2" id="KW-0808">Transferase</keyword>
<dbReference type="InterPro" id="IPR007345">
    <property type="entry name" value="Polysacch_pyruvyl_Trfase"/>
</dbReference>
<gene>
    <name evidence="2" type="ORF">HPS36_03925</name>
</gene>
<dbReference type="GO" id="GO:0016740">
    <property type="term" value="F:transferase activity"/>
    <property type="evidence" value="ECO:0007669"/>
    <property type="project" value="UniProtKB-KW"/>
</dbReference>
<evidence type="ECO:0000313" key="3">
    <source>
        <dbReference type="Proteomes" id="UP000505020"/>
    </source>
</evidence>
<keyword evidence="3" id="KW-1185">Reference proteome</keyword>
<dbReference type="GeneID" id="55594121"/>
<dbReference type="Pfam" id="PF04230">
    <property type="entry name" value="PS_pyruv_trans"/>
    <property type="match status" value="1"/>
</dbReference>
<name>A0A7D4BPA5_9EURY</name>
<evidence type="ECO:0000313" key="2">
    <source>
        <dbReference type="EMBL" id="QKG92037.1"/>
    </source>
</evidence>
<dbReference type="PANTHER" id="PTHR36836:SF1">
    <property type="entry name" value="COLANIC ACID BIOSYNTHESIS PROTEIN WCAK"/>
    <property type="match status" value="1"/>
</dbReference>
<evidence type="ECO:0000259" key="1">
    <source>
        <dbReference type="Pfam" id="PF04230"/>
    </source>
</evidence>